<comment type="caution">
    <text evidence="2">The sequence shown here is derived from an EMBL/GenBank/DDBJ whole genome shotgun (WGS) entry which is preliminary data.</text>
</comment>
<feature type="domain" description="SnoaL-like" evidence="1">
    <location>
        <begin position="12"/>
        <end position="126"/>
    </location>
</feature>
<sequence length="155" mass="16878">MDDVKALAARLRRLERMERARGLLHEYAAAVDQRSVESVAALFHPEAVLRNARGVFTGTAEIAGAFRTAWAAEPSQKRHFIATPKLAAQSDEIVGAAAHFLYVGRGSERSVIGWGAYDVRVDVADDERAVFRSMTITVHLSTDLATGWALDAMPG</sequence>
<keyword evidence="3" id="KW-1185">Reference proteome</keyword>
<proteinExistence type="predicted"/>
<dbReference type="EMBL" id="JAVHUY010000003">
    <property type="protein sequence ID" value="MDQ7903778.1"/>
    <property type="molecule type" value="Genomic_DNA"/>
</dbReference>
<dbReference type="Gene3D" id="3.10.450.50">
    <property type="match status" value="1"/>
</dbReference>
<dbReference type="SUPFAM" id="SSF54427">
    <property type="entry name" value="NTF2-like"/>
    <property type="match status" value="1"/>
</dbReference>
<dbReference type="Proteomes" id="UP001230908">
    <property type="component" value="Unassembled WGS sequence"/>
</dbReference>
<reference evidence="2 3" key="1">
    <citation type="submission" date="2023-08" db="EMBL/GenBank/DDBJ databases">
        <title>Phytohabitans sansha sp. nov., isolated from marine sediment.</title>
        <authorList>
            <person name="Zhao Y."/>
            <person name="Yi K."/>
        </authorList>
    </citation>
    <scope>NUCLEOTIDE SEQUENCE [LARGE SCALE GENOMIC DNA]</scope>
    <source>
        <strain evidence="2 3">ZYX-F-186</strain>
    </source>
</reference>
<protein>
    <submittedName>
        <fullName evidence="2">Nuclear transport factor 2 family protein</fullName>
    </submittedName>
</protein>
<name>A0ABU0Z9R2_9ACTN</name>
<evidence type="ECO:0000313" key="3">
    <source>
        <dbReference type="Proteomes" id="UP001230908"/>
    </source>
</evidence>
<dbReference type="Pfam" id="PF13577">
    <property type="entry name" value="SnoaL_4"/>
    <property type="match status" value="1"/>
</dbReference>
<dbReference type="InterPro" id="IPR037401">
    <property type="entry name" value="SnoaL-like"/>
</dbReference>
<evidence type="ECO:0000259" key="1">
    <source>
        <dbReference type="Pfam" id="PF13577"/>
    </source>
</evidence>
<accession>A0ABU0Z9R2</accession>
<evidence type="ECO:0000313" key="2">
    <source>
        <dbReference type="EMBL" id="MDQ7903778.1"/>
    </source>
</evidence>
<dbReference type="CDD" id="cd00531">
    <property type="entry name" value="NTF2_like"/>
    <property type="match status" value="1"/>
</dbReference>
<gene>
    <name evidence="2" type="ORF">RB614_04505</name>
</gene>
<dbReference type="RefSeq" id="WP_308711052.1">
    <property type="nucleotide sequence ID" value="NZ_JAVHUY010000003.1"/>
</dbReference>
<dbReference type="InterPro" id="IPR032710">
    <property type="entry name" value="NTF2-like_dom_sf"/>
</dbReference>
<organism evidence="2 3">
    <name type="scientific">Phytohabitans maris</name>
    <dbReference type="NCBI Taxonomy" id="3071409"/>
    <lineage>
        <taxon>Bacteria</taxon>
        <taxon>Bacillati</taxon>
        <taxon>Actinomycetota</taxon>
        <taxon>Actinomycetes</taxon>
        <taxon>Micromonosporales</taxon>
        <taxon>Micromonosporaceae</taxon>
    </lineage>
</organism>